<accession>A0A3G1B316</accession>
<reference evidence="2 3" key="1">
    <citation type="journal article" date="2016" name="Sci. Rep.">
        <title>A novel ammonia-oxidizing archaeon from wastewater treatment plant: Its enrichment, physiological and genomic characteristics.</title>
        <authorList>
            <person name="Li Y."/>
            <person name="Ding K."/>
            <person name="Wen X."/>
            <person name="Zhang B."/>
            <person name="Shen B."/>
            <person name="Yang Y."/>
        </authorList>
    </citation>
    <scope>NUCLEOTIDE SEQUENCE [LARGE SCALE GENOMIC DNA]</scope>
    <source>
        <strain evidence="2 3">SAT1</strain>
    </source>
</reference>
<proteinExistence type="predicted"/>
<keyword evidence="2" id="KW-0808">Transferase</keyword>
<dbReference type="CDD" id="cd03801">
    <property type="entry name" value="GT4_PimA-like"/>
    <property type="match status" value="1"/>
</dbReference>
<evidence type="ECO:0000259" key="1">
    <source>
        <dbReference type="Pfam" id="PF00534"/>
    </source>
</evidence>
<dbReference type="AlphaFoldDB" id="A0A3G1B316"/>
<dbReference type="InterPro" id="IPR050194">
    <property type="entry name" value="Glycosyltransferase_grp1"/>
</dbReference>
<gene>
    <name evidence="2" type="ORF">SU86_006875</name>
</gene>
<evidence type="ECO:0000313" key="3">
    <source>
        <dbReference type="Proteomes" id="UP000266745"/>
    </source>
</evidence>
<dbReference type="PANTHER" id="PTHR45947">
    <property type="entry name" value="SULFOQUINOVOSYL TRANSFERASE SQD2"/>
    <property type="match status" value="1"/>
</dbReference>
<dbReference type="KEGG" id="tah:SU86_006875"/>
<dbReference type="InterPro" id="IPR001296">
    <property type="entry name" value="Glyco_trans_1"/>
</dbReference>
<dbReference type="Gene3D" id="3.40.50.2000">
    <property type="entry name" value="Glycogen Phosphorylase B"/>
    <property type="match status" value="2"/>
</dbReference>
<evidence type="ECO:0000313" key="2">
    <source>
        <dbReference type="EMBL" id="AJZ76137.1"/>
    </source>
</evidence>
<dbReference type="SUPFAM" id="SSF53756">
    <property type="entry name" value="UDP-Glycosyltransferase/glycogen phosphorylase"/>
    <property type="match status" value="1"/>
</dbReference>
<organism evidence="2 3">
    <name type="scientific">Candidatus Nitrosotenuis cloacae</name>
    <dbReference type="NCBI Taxonomy" id="1603555"/>
    <lineage>
        <taxon>Archaea</taxon>
        <taxon>Nitrososphaerota</taxon>
        <taxon>Candidatus Nitrosotenuis</taxon>
    </lineage>
</organism>
<sequence length="353" mass="41070">MKILIAGSKSKFFHLEEFGDALTKFDVEYMLVHDIDIQDGFPSRNIRNWFQSRAKFNRLIKDFGPDAIFVDRQRHFSLAAVESGIPTYMLLRGDYWSEMKWAKQTLYKTLSRRIALYQWNKIAEKCFEKTTMIMPICRYLDDIVKEHYPQKKTEVLYGGIDASRWYPIEGMKLDHPCVGLLQGAWIWGKTQEILTLKNVIESLPDITFYWAGDGPYRQKITDVLDKCKNFRWLGALQYPDQVRQYIAALDVYALPSGIDMSPLTLQEAQLMKKPVIATNSGGIPELMKDGEAGFLIERGDHKAWIEKITLLLNDKKLAQEFGEKGRQFVETEFSWEKMAKRFVDIVQKHISKN</sequence>
<dbReference type="OrthoDB" id="9813at2157"/>
<dbReference type="STRING" id="1603555.SU86_006875"/>
<dbReference type="Proteomes" id="UP000266745">
    <property type="component" value="Chromosome"/>
</dbReference>
<feature type="domain" description="Glycosyl transferase family 1" evidence="1">
    <location>
        <begin position="202"/>
        <end position="327"/>
    </location>
</feature>
<dbReference type="Pfam" id="PF00534">
    <property type="entry name" value="Glycos_transf_1"/>
    <property type="match status" value="1"/>
</dbReference>
<dbReference type="EMBL" id="CP011097">
    <property type="protein sequence ID" value="AJZ76137.1"/>
    <property type="molecule type" value="Genomic_DNA"/>
</dbReference>
<keyword evidence="3" id="KW-1185">Reference proteome</keyword>
<name>A0A3G1B316_9ARCH</name>
<protein>
    <submittedName>
        <fullName evidence="2">Glycosyl transferase family 1</fullName>
    </submittedName>
</protein>
<dbReference type="PANTHER" id="PTHR45947:SF3">
    <property type="entry name" value="SULFOQUINOVOSYL TRANSFERASE SQD2"/>
    <property type="match status" value="1"/>
</dbReference>
<dbReference type="GO" id="GO:0016757">
    <property type="term" value="F:glycosyltransferase activity"/>
    <property type="evidence" value="ECO:0007669"/>
    <property type="project" value="InterPro"/>
</dbReference>